<dbReference type="Proteomes" id="UP000232791">
    <property type="component" value="Segment"/>
</dbReference>
<protein>
    <submittedName>
        <fullName evidence="1">Clas32</fullName>
    </submittedName>
</protein>
<dbReference type="EMBL" id="KR091910">
    <property type="protein sequence ID" value="AKS25375.1"/>
    <property type="molecule type" value="Genomic_DNA"/>
</dbReference>
<sequence>MINYCVTHFVCRPFQSPSIPVLKHYLCVVCVNDVYVLWRGDKRAVQKYIKRFPQRIEVLSVDRFDCVWDVLCDTSSIIKLVGIKIYNKKLLHNIVKLEIDRVVNF</sequence>
<evidence type="ECO:0000313" key="2">
    <source>
        <dbReference type="Proteomes" id="UP000232791"/>
    </source>
</evidence>
<organism evidence="1 2">
    <name type="scientific">Clostera anastomosis granulovirus B</name>
    <dbReference type="NCBI Taxonomy" id="1986290"/>
    <lineage>
        <taxon>Viruses</taxon>
        <taxon>Viruses incertae sedis</taxon>
        <taxon>Naldaviricetes</taxon>
        <taxon>Lefavirales</taxon>
        <taxon>Baculoviridae</taxon>
        <taxon>Betabaculovirus</taxon>
        <taxon>Betabaculovirus alterclanastomosis</taxon>
    </lineage>
</organism>
<reference evidence="1 2" key="1">
    <citation type="journal article" date="2015" name="PLoS ONE">
        <title>The Complete Genome of a New Betabaculovirus from Clostera anastomosis.</title>
        <authorList>
            <person name="Yin F."/>
            <person name="Zhu Z."/>
            <person name="Liu X."/>
            <person name="Hou D."/>
            <person name="Wang J."/>
            <person name="Zhang L."/>
            <person name="Wang M."/>
            <person name="Kou Z."/>
            <person name="Wang H."/>
            <person name="Deng F."/>
            <person name="Hu Z."/>
        </authorList>
    </citation>
    <scope>NUCLEOTIDE SEQUENCE [LARGE SCALE GENOMIC DNA]</scope>
    <source>
        <strain evidence="1 2">ClasGV-B</strain>
    </source>
</reference>
<name>A0A0K0WS47_9BBAC</name>
<accession>A0A0K0WS47</accession>
<gene>
    <name evidence="1" type="ORF">clas32</name>
</gene>
<keyword evidence="2" id="KW-1185">Reference proteome</keyword>
<evidence type="ECO:0000313" key="1">
    <source>
        <dbReference type="EMBL" id="AKS25375.1"/>
    </source>
</evidence>
<proteinExistence type="predicted"/>
<dbReference type="OrthoDB" id="27780at10239"/>